<evidence type="ECO:0000256" key="2">
    <source>
        <dbReference type="ARBA" id="ARBA00022670"/>
    </source>
</evidence>
<dbReference type="EMBL" id="LCPZ01000014">
    <property type="protein sequence ID" value="KKW08232.1"/>
    <property type="molecule type" value="Genomic_DNA"/>
</dbReference>
<dbReference type="GO" id="GO:0006508">
    <property type="term" value="P:proteolysis"/>
    <property type="evidence" value="ECO:0007669"/>
    <property type="project" value="UniProtKB-KW"/>
</dbReference>
<dbReference type="InterPro" id="IPR009003">
    <property type="entry name" value="Peptidase_S1_PA"/>
</dbReference>
<evidence type="ECO:0000313" key="7">
    <source>
        <dbReference type="Proteomes" id="UP000033965"/>
    </source>
</evidence>
<dbReference type="GO" id="GO:0004252">
    <property type="term" value="F:serine-type endopeptidase activity"/>
    <property type="evidence" value="ECO:0007669"/>
    <property type="project" value="InterPro"/>
</dbReference>
<gene>
    <name evidence="6" type="ORF">UY44_C0014G0019</name>
</gene>
<feature type="transmembrane region" description="Helical" evidence="4">
    <location>
        <begin position="31"/>
        <end position="53"/>
    </location>
</feature>
<dbReference type="Proteomes" id="UP000033965">
    <property type="component" value="Unassembled WGS sequence"/>
</dbReference>
<dbReference type="Gene3D" id="2.30.42.10">
    <property type="match status" value="1"/>
</dbReference>
<reference evidence="6 7" key="1">
    <citation type="journal article" date="2015" name="Nature">
        <title>rRNA introns, odd ribosomes, and small enigmatic genomes across a large radiation of phyla.</title>
        <authorList>
            <person name="Brown C.T."/>
            <person name="Hug L.A."/>
            <person name="Thomas B.C."/>
            <person name="Sharon I."/>
            <person name="Castelle C.J."/>
            <person name="Singh A."/>
            <person name="Wilkins M.J."/>
            <person name="Williams K.H."/>
            <person name="Banfield J.F."/>
        </authorList>
    </citation>
    <scope>NUCLEOTIDE SEQUENCE [LARGE SCALE GENOMIC DNA]</scope>
</reference>
<dbReference type="SUPFAM" id="SSF50156">
    <property type="entry name" value="PDZ domain-like"/>
    <property type="match status" value="1"/>
</dbReference>
<evidence type="ECO:0000256" key="4">
    <source>
        <dbReference type="SAM" id="Phobius"/>
    </source>
</evidence>
<keyword evidence="3" id="KW-0378">Hydrolase</keyword>
<dbReference type="Gene3D" id="2.40.10.10">
    <property type="entry name" value="Trypsin-like serine proteases"/>
    <property type="match status" value="2"/>
</dbReference>
<protein>
    <submittedName>
        <fullName evidence="6">2-alkenal reductase</fullName>
    </submittedName>
</protein>
<name>A0A0G1Y010_9BACT</name>
<dbReference type="Pfam" id="PF13365">
    <property type="entry name" value="Trypsin_2"/>
    <property type="match status" value="1"/>
</dbReference>
<organism evidence="6 7">
    <name type="scientific">Candidatus Kaiserbacteria bacterium GW2011_GWA2_49_19</name>
    <dbReference type="NCBI Taxonomy" id="1618669"/>
    <lineage>
        <taxon>Bacteria</taxon>
        <taxon>Candidatus Kaiseribacteriota</taxon>
    </lineage>
</organism>
<dbReference type="InterPro" id="IPR051201">
    <property type="entry name" value="Chloro_Bact_Ser_Proteases"/>
</dbReference>
<dbReference type="PRINTS" id="PR00834">
    <property type="entry name" value="PROTEASES2C"/>
</dbReference>
<dbReference type="AlphaFoldDB" id="A0A0G1Y010"/>
<comment type="similarity">
    <text evidence="1">Belongs to the peptidase S1C family.</text>
</comment>
<dbReference type="InterPro" id="IPR041489">
    <property type="entry name" value="PDZ_6"/>
</dbReference>
<keyword evidence="2" id="KW-0645">Protease</keyword>
<evidence type="ECO:0000259" key="5">
    <source>
        <dbReference type="Pfam" id="PF17820"/>
    </source>
</evidence>
<dbReference type="CDD" id="cd06779">
    <property type="entry name" value="cpPDZ_Deg_HtrA-like"/>
    <property type="match status" value="1"/>
</dbReference>
<dbReference type="InterPro" id="IPR001940">
    <property type="entry name" value="Peptidase_S1C"/>
</dbReference>
<dbReference type="PANTHER" id="PTHR43343:SF3">
    <property type="entry name" value="PROTEASE DO-LIKE 8, CHLOROPLASTIC"/>
    <property type="match status" value="1"/>
</dbReference>
<keyword evidence="4" id="KW-0812">Transmembrane</keyword>
<evidence type="ECO:0000256" key="3">
    <source>
        <dbReference type="ARBA" id="ARBA00022801"/>
    </source>
</evidence>
<dbReference type="InterPro" id="IPR036034">
    <property type="entry name" value="PDZ_sf"/>
</dbReference>
<dbReference type="InterPro" id="IPR043504">
    <property type="entry name" value="Peptidase_S1_PA_chymotrypsin"/>
</dbReference>
<dbReference type="Pfam" id="PF17820">
    <property type="entry name" value="PDZ_6"/>
    <property type="match status" value="1"/>
</dbReference>
<keyword evidence="4" id="KW-1133">Transmembrane helix</keyword>
<evidence type="ECO:0000256" key="1">
    <source>
        <dbReference type="ARBA" id="ARBA00010541"/>
    </source>
</evidence>
<feature type="domain" description="PDZ" evidence="5">
    <location>
        <begin position="368"/>
        <end position="401"/>
    </location>
</feature>
<dbReference type="SUPFAM" id="SSF50494">
    <property type="entry name" value="Trypsin-like serine proteases"/>
    <property type="match status" value="1"/>
</dbReference>
<proteinExistence type="inferred from homology"/>
<accession>A0A0G1Y010</accession>
<dbReference type="PANTHER" id="PTHR43343">
    <property type="entry name" value="PEPTIDASE S12"/>
    <property type="match status" value="1"/>
</dbReference>
<comment type="caution">
    <text evidence="6">The sequence shown here is derived from an EMBL/GenBank/DDBJ whole genome shotgun (WGS) entry which is preliminary data.</text>
</comment>
<keyword evidence="4" id="KW-0472">Membrane</keyword>
<sequence length="428" mass="46669">MAMTFLSSDQKRKEFLQKVRVFLNQPVRFPVFPAAVFLIIVFSALSFSVGRLLPSPIPSPTPGAAASEYVPQTTQEQAVIRVVKNVSPAVVSIIITKDLPVFEEYYTSPFEQFFNDPFFQIQIPQYRQKGTEKKEIGGGSGFIVSEDGLVLTNKHVVLDAEADYTVLTNDGQKFPAKVLAKDPIQDLALLKIEREKDVDQNGRLTTKPFTVVKLGDSSKLEIGQTVIAIGNALGEFRNTVSVGVVSGLSRTITASGGTFVETIEDVIQTDAAINKGNSGGPLLNLRGEVIGINTATVQDAQSIGFAIPIDLAKRDIQQVKSLGKIVYPFLGVRYVLITEKIQKENNLQVNYGAWVIKGEKAGEVAIWPGSVAEKAGLKEGDIILEFNNEKIMPENSLAKIILKYNPGDTIVLKTLSAGQEKTVRNTNN</sequence>
<evidence type="ECO:0000313" key="6">
    <source>
        <dbReference type="EMBL" id="KKW08232.1"/>
    </source>
</evidence>